<reference evidence="1 2" key="1">
    <citation type="submission" date="2012-12" db="EMBL/GenBank/DDBJ databases">
        <title>The Genome Sequence of Enterococcus faecium E2039.</title>
        <authorList>
            <consortium name="The Broad Institute Genome Sequencing Platform"/>
            <consortium name="The Broad Institute Genome Sequencing Center for Infectious Disease"/>
            <person name="Earl A.M."/>
            <person name="Gilmore M.S."/>
            <person name="van Schaik W."/>
            <person name="Lebreton F."/>
            <person name="Willems R.J."/>
            <person name="Walker B."/>
            <person name="Young S.K."/>
            <person name="Zeng Q."/>
            <person name="Gargeya S."/>
            <person name="Fitzgerald M."/>
            <person name="Haas B."/>
            <person name="Abouelleil A."/>
            <person name="Alvarado L."/>
            <person name="Arachchi H.M."/>
            <person name="Berlin A.M."/>
            <person name="Chapman S.B."/>
            <person name="Dewar J."/>
            <person name="Goldberg J."/>
            <person name="Griggs A."/>
            <person name="Gujja S."/>
            <person name="Hansen M."/>
            <person name="Howarth C."/>
            <person name="Imamovic A."/>
            <person name="Larimer J."/>
            <person name="McCowan C."/>
            <person name="Murphy C."/>
            <person name="Neiman D."/>
            <person name="Pearson M."/>
            <person name="Priest M."/>
            <person name="Roberts A."/>
            <person name="Saif S."/>
            <person name="Shea T."/>
            <person name="Sisk P."/>
            <person name="Sykes S."/>
            <person name="Wortman J."/>
            <person name="Nusbaum C."/>
            <person name="Birren B."/>
        </authorList>
    </citation>
    <scope>NUCLEOTIDE SEQUENCE [LARGE SCALE GENOMIC DNA]</scope>
    <source>
        <strain evidence="1 2">E2039</strain>
    </source>
</reference>
<evidence type="ECO:0000313" key="2">
    <source>
        <dbReference type="Proteomes" id="UP000010504"/>
    </source>
</evidence>
<sequence>MADIVQLKEDGVAKYLKTHAKGIDGVEGVLVKATGNETVLGTKNFKDGLQFNGLPVQAGMIERAITLADRSDTTNVTDVNGKIIRIGNIVFLTFNFKCGTWPEGSETRWILKIPDGFKRDQGYPAQTALSLVRNASQPADARAFIDQSSIIQAKSGSGSSYISGMWITQDPWPA</sequence>
<dbReference type="Proteomes" id="UP000010504">
    <property type="component" value="Unassembled WGS sequence"/>
</dbReference>
<organism evidence="1 2">
    <name type="scientific">Enterococcus faecium EnGen0026</name>
    <dbReference type="NCBI Taxonomy" id="1138917"/>
    <lineage>
        <taxon>Bacteria</taxon>
        <taxon>Bacillati</taxon>
        <taxon>Bacillota</taxon>
        <taxon>Bacilli</taxon>
        <taxon>Lactobacillales</taxon>
        <taxon>Enterococcaceae</taxon>
        <taxon>Enterococcus</taxon>
    </lineage>
</organism>
<evidence type="ECO:0000313" key="1">
    <source>
        <dbReference type="EMBL" id="ELB39068.1"/>
    </source>
</evidence>
<dbReference type="AlphaFoldDB" id="A0A829A4P5"/>
<accession>A0A829A4P5</accession>
<name>A0A829A4P5_ENTFC</name>
<gene>
    <name evidence="1" type="ORF">OKA_04902</name>
</gene>
<comment type="caution">
    <text evidence="1">The sequence shown here is derived from an EMBL/GenBank/DDBJ whole genome shotgun (WGS) entry which is preliminary data.</text>
</comment>
<proteinExistence type="predicted"/>
<dbReference type="EMBL" id="AHXS01000019">
    <property type="protein sequence ID" value="ELB39068.1"/>
    <property type="molecule type" value="Genomic_DNA"/>
</dbReference>
<dbReference type="RefSeq" id="WP_002342973.1">
    <property type="nucleotide sequence ID" value="NZ_KB029917.1"/>
</dbReference>
<protein>
    <submittedName>
        <fullName evidence="1">Uncharacterized protein</fullName>
    </submittedName>
</protein>